<evidence type="ECO:0000313" key="3">
    <source>
        <dbReference type="Proteomes" id="UP001153269"/>
    </source>
</evidence>
<evidence type="ECO:0000313" key="2">
    <source>
        <dbReference type="EMBL" id="CAB1443508.1"/>
    </source>
</evidence>
<dbReference type="Proteomes" id="UP001153269">
    <property type="component" value="Unassembled WGS sequence"/>
</dbReference>
<protein>
    <recommendedName>
        <fullName evidence="4">Secreted protein</fullName>
    </recommendedName>
</protein>
<feature type="chain" id="PRO_5040320727" description="Secreted protein" evidence="1">
    <location>
        <begin position="18"/>
        <end position="94"/>
    </location>
</feature>
<accession>A0A9N7V5Z3</accession>
<organism evidence="2 3">
    <name type="scientific">Pleuronectes platessa</name>
    <name type="common">European plaice</name>
    <dbReference type="NCBI Taxonomy" id="8262"/>
    <lineage>
        <taxon>Eukaryota</taxon>
        <taxon>Metazoa</taxon>
        <taxon>Chordata</taxon>
        <taxon>Craniata</taxon>
        <taxon>Vertebrata</taxon>
        <taxon>Euteleostomi</taxon>
        <taxon>Actinopterygii</taxon>
        <taxon>Neopterygii</taxon>
        <taxon>Teleostei</taxon>
        <taxon>Neoteleostei</taxon>
        <taxon>Acanthomorphata</taxon>
        <taxon>Carangaria</taxon>
        <taxon>Pleuronectiformes</taxon>
        <taxon>Pleuronectoidei</taxon>
        <taxon>Pleuronectidae</taxon>
        <taxon>Pleuronectes</taxon>
    </lineage>
</organism>
<name>A0A9N7V5Z3_PLEPL</name>
<reference evidence="2" key="1">
    <citation type="submission" date="2020-03" db="EMBL/GenBank/DDBJ databases">
        <authorList>
            <person name="Weist P."/>
        </authorList>
    </citation>
    <scope>NUCLEOTIDE SEQUENCE</scope>
</reference>
<dbReference type="EMBL" id="CADEAL010003113">
    <property type="protein sequence ID" value="CAB1443508.1"/>
    <property type="molecule type" value="Genomic_DNA"/>
</dbReference>
<dbReference type="AlphaFoldDB" id="A0A9N7V5Z3"/>
<keyword evidence="1" id="KW-0732">Signal</keyword>
<sequence length="94" mass="10988">MIHPYYFCLSMLTGVQSCPCHWLSWLAVWPVTSRPDRSVKKEEEMFLYLECGHFISRIYSRSNTRITSRWELSRHWELLSLGLSPGQVSGCTCT</sequence>
<feature type="signal peptide" evidence="1">
    <location>
        <begin position="1"/>
        <end position="17"/>
    </location>
</feature>
<keyword evidence="3" id="KW-1185">Reference proteome</keyword>
<proteinExistence type="predicted"/>
<comment type="caution">
    <text evidence="2">The sequence shown here is derived from an EMBL/GenBank/DDBJ whole genome shotgun (WGS) entry which is preliminary data.</text>
</comment>
<gene>
    <name evidence="2" type="ORF">PLEPLA_LOCUS31224</name>
</gene>
<evidence type="ECO:0008006" key="4">
    <source>
        <dbReference type="Google" id="ProtNLM"/>
    </source>
</evidence>
<evidence type="ECO:0000256" key="1">
    <source>
        <dbReference type="SAM" id="SignalP"/>
    </source>
</evidence>